<dbReference type="Gene3D" id="1.10.150.20">
    <property type="entry name" value="5' to 3' exonuclease, C-terminal subdomain"/>
    <property type="match status" value="1"/>
</dbReference>
<dbReference type="InterPro" id="IPR017961">
    <property type="entry name" value="DNA_pol_Y-fam_little_finger"/>
</dbReference>
<keyword evidence="2" id="KW-0227">DNA damage</keyword>
<dbReference type="InterPro" id="IPR050116">
    <property type="entry name" value="DNA_polymerase-Y"/>
</dbReference>
<evidence type="ECO:0000259" key="6">
    <source>
        <dbReference type="PROSITE" id="PS50173"/>
    </source>
</evidence>
<reference evidence="7 8" key="1">
    <citation type="submission" date="2021-05" db="EMBL/GenBank/DDBJ databases">
        <title>Molecular characterization for Shewanella algae harboring chromosomal blaOXA-55-like strains isolated from clinical and environment sample.</title>
        <authorList>
            <person name="Ohama Y."/>
            <person name="Aoki K."/>
            <person name="Harada S."/>
            <person name="Moriya K."/>
            <person name="Ishii Y."/>
            <person name="Tateda K."/>
        </authorList>
    </citation>
    <scope>NUCLEOTIDE SEQUENCE [LARGE SCALE GENOMIC DNA]</scope>
    <source>
        <strain evidence="7 8">MBTL60-118</strain>
    </source>
</reference>
<dbReference type="InterPro" id="IPR043128">
    <property type="entry name" value="Rev_trsase/Diguanyl_cyclase"/>
</dbReference>
<dbReference type="Pfam" id="PF13438">
    <property type="entry name" value="DUF4113"/>
    <property type="match status" value="1"/>
</dbReference>
<keyword evidence="8" id="KW-1185">Reference proteome</keyword>
<dbReference type="PROSITE" id="PS50173">
    <property type="entry name" value="UMUC"/>
    <property type="match status" value="1"/>
</dbReference>
<dbReference type="InterPro" id="IPR001126">
    <property type="entry name" value="UmuC"/>
</dbReference>
<keyword evidence="4" id="KW-0234">DNA repair</keyword>
<evidence type="ECO:0000256" key="5">
    <source>
        <dbReference type="ARBA" id="ARBA00023236"/>
    </source>
</evidence>
<evidence type="ECO:0000256" key="1">
    <source>
        <dbReference type="ARBA" id="ARBA00010945"/>
    </source>
</evidence>
<organism evidence="7 8">
    <name type="scientific">Shewanella colwelliana</name>
    <name type="common">Alteromonas colwelliana</name>
    <dbReference type="NCBI Taxonomy" id="23"/>
    <lineage>
        <taxon>Bacteria</taxon>
        <taxon>Pseudomonadati</taxon>
        <taxon>Pseudomonadota</taxon>
        <taxon>Gammaproteobacteria</taxon>
        <taxon>Alteromonadales</taxon>
        <taxon>Shewanellaceae</taxon>
        <taxon>Shewanella</taxon>
    </lineage>
</organism>
<evidence type="ECO:0000256" key="3">
    <source>
        <dbReference type="ARBA" id="ARBA00023199"/>
    </source>
</evidence>
<keyword evidence="5" id="KW-0742">SOS response</keyword>
<dbReference type="Pfam" id="PF00817">
    <property type="entry name" value="IMS"/>
    <property type="match status" value="1"/>
</dbReference>
<dbReference type="CDD" id="cd01700">
    <property type="entry name" value="PolY_Pol_V_umuC"/>
    <property type="match status" value="1"/>
</dbReference>
<evidence type="ECO:0000256" key="4">
    <source>
        <dbReference type="ARBA" id="ARBA00023204"/>
    </source>
</evidence>
<dbReference type="Proteomes" id="UP000773469">
    <property type="component" value="Unassembled WGS sequence"/>
</dbReference>
<protein>
    <submittedName>
        <fullName evidence="7">DNA polymerase V subunit UmuC</fullName>
    </submittedName>
</protein>
<dbReference type="EMBL" id="BPEU01000013">
    <property type="protein sequence ID" value="GIU40911.1"/>
    <property type="molecule type" value="Genomic_DNA"/>
</dbReference>
<evidence type="ECO:0000313" key="7">
    <source>
        <dbReference type="EMBL" id="GIU40911.1"/>
    </source>
</evidence>
<keyword evidence="3" id="KW-0741">SOS mutagenesis</keyword>
<dbReference type="InterPro" id="IPR043502">
    <property type="entry name" value="DNA/RNA_pol_sf"/>
</dbReference>
<accession>A0ABQ4P0A9</accession>
<dbReference type="SUPFAM" id="SSF56672">
    <property type="entry name" value="DNA/RNA polymerases"/>
    <property type="match status" value="1"/>
</dbReference>
<proteinExistence type="inferred from homology"/>
<gene>
    <name evidence="7" type="primary">rulB</name>
    <name evidence="7" type="ORF">TUM3794_19980</name>
</gene>
<comment type="similarity">
    <text evidence="1">Belongs to the DNA polymerase type-Y family.</text>
</comment>
<dbReference type="RefSeq" id="WP_220756881.1">
    <property type="nucleotide sequence ID" value="NZ_BPEU01000013.1"/>
</dbReference>
<evidence type="ECO:0000256" key="2">
    <source>
        <dbReference type="ARBA" id="ARBA00022763"/>
    </source>
</evidence>
<sequence>MLALIDANSFYCSAEQVFRPEWRGKPIVVLSNNDGAVVAANKQAMALGIEKFKPYFQLKAICDRHGIQVCSSNYELYGDLSEKMMSVIARFGPEQFVYSIDEVFLSFKNVTIKDYQHHGHLIRRSVWRETRLPVCVGFGPTMVLAKAANHAAKRLPDFSCAGVCVIDNETSRLKVLAQMKVTDVWGIGSRIGRRLTEMGIETAAQLASFPAKLARQRFSVEVERIILELNGIKAKQWDGNVATKKQIFSTRSLGQRVTDINSLNQALLNHVAMAAQKAREQSSACRVMMMFASSSPFEDKPVGFKHVIHFDVPTNDTLVMSKAVSNALPCLFKEGGRYYKVGIGLFELSSTANRQLDLFVNGEGLGNEPLMKVFDGLNNRFGLKTMFVAGQGIEQKWSMRRSLLTPQYTTNWRHLPVVSCR</sequence>
<dbReference type="PANTHER" id="PTHR11076">
    <property type="entry name" value="DNA REPAIR POLYMERASE UMUC / TRANSFERASE FAMILY MEMBER"/>
    <property type="match status" value="1"/>
</dbReference>
<evidence type="ECO:0000313" key="8">
    <source>
        <dbReference type="Proteomes" id="UP000773469"/>
    </source>
</evidence>
<name>A0ABQ4P0A9_SHECO</name>
<dbReference type="PANTHER" id="PTHR11076:SF34">
    <property type="entry name" value="PROTEIN UMUC"/>
    <property type="match status" value="1"/>
</dbReference>
<dbReference type="Gene3D" id="3.30.70.270">
    <property type="match status" value="1"/>
</dbReference>
<feature type="domain" description="UmuC" evidence="6">
    <location>
        <begin position="2"/>
        <end position="188"/>
    </location>
</feature>
<dbReference type="Gene3D" id="3.40.1170.60">
    <property type="match status" value="1"/>
</dbReference>
<dbReference type="InterPro" id="IPR025188">
    <property type="entry name" value="DUF4113"/>
</dbReference>
<comment type="caution">
    <text evidence="7">The sequence shown here is derived from an EMBL/GenBank/DDBJ whole genome shotgun (WGS) entry which is preliminary data.</text>
</comment>
<dbReference type="Pfam" id="PF11799">
    <property type="entry name" value="IMS_C"/>
    <property type="match status" value="1"/>
</dbReference>